<dbReference type="InterPro" id="IPR020828">
    <property type="entry name" value="GlycerAld_3-P_DH_NAD(P)-bd"/>
</dbReference>
<evidence type="ECO:0000313" key="11">
    <source>
        <dbReference type="Proteomes" id="UP000264141"/>
    </source>
</evidence>
<accession>A0A3D1JHQ0</accession>
<feature type="binding site" evidence="4">
    <location>
        <begin position="162"/>
        <end position="164"/>
    </location>
    <ligand>
        <name>D-glyceraldehyde 3-phosphate</name>
        <dbReference type="ChEBI" id="CHEBI:59776"/>
    </ligand>
</feature>
<evidence type="ECO:0000256" key="5">
    <source>
        <dbReference type="PIRSR" id="PIRSR000149-3"/>
    </source>
</evidence>
<dbReference type="FunFam" id="3.40.50.720:FF:000001">
    <property type="entry name" value="Glyceraldehyde-3-phosphate dehydrogenase"/>
    <property type="match status" value="1"/>
</dbReference>
<sequence length="350" mass="37503">MSTKIGINGFGRIGRQVLKAIMERYPNELEVVAVNDLFDAKTNAHLFKYDSNYGIFPGSVEVVGNDLVINGHTVKVLAEKDPAKLPWKDLGVEIVIESTGIFTDAKGDPAKGKPGAEAHIVSGGAKKVIISAPAKNEDLTVVLGVNEDKYDPAKHHVISNASCTTNCLAPAAKIVHEKFGILNAVMTTIHSYTNDQVILDQGHKKEMRRSRAAGLNIIPTTTGAAKAVALVIPELKGKFDGYALRVPTPTVSIVDFVATVEKPTTKEELNAAFVEAANGALKGILGVTTGEYMDPLVSMDFKGDSRSSIVDLPSNMVMGGNLVKVVTWYDNEWGYSCRTADLAALLAKKL</sequence>
<keyword evidence="2 8" id="KW-0560">Oxidoreductase</keyword>
<dbReference type="InterPro" id="IPR036291">
    <property type="entry name" value="NAD(P)-bd_dom_sf"/>
</dbReference>
<protein>
    <recommendedName>
        <fullName evidence="8">Glyceraldehyde-3-phosphate dehydrogenase</fullName>
        <ecNumber evidence="8">1.2.1.-</ecNumber>
    </recommendedName>
</protein>
<dbReference type="EC" id="1.2.1.-" evidence="8"/>
<dbReference type="Gene3D" id="3.30.360.10">
    <property type="entry name" value="Dihydrodipicolinate Reductase, domain 2"/>
    <property type="match status" value="1"/>
</dbReference>
<feature type="binding site" evidence="4">
    <location>
        <begin position="222"/>
        <end position="223"/>
    </location>
    <ligand>
        <name>D-glyceraldehyde 3-phosphate</name>
        <dbReference type="ChEBI" id="CHEBI:59776"/>
    </ligand>
</feature>
<evidence type="ECO:0000256" key="7">
    <source>
        <dbReference type="RuleBase" id="RU000397"/>
    </source>
</evidence>
<dbReference type="GO" id="GO:0051287">
    <property type="term" value="F:NAD binding"/>
    <property type="evidence" value="ECO:0007669"/>
    <property type="project" value="InterPro"/>
</dbReference>
<dbReference type="InterPro" id="IPR006424">
    <property type="entry name" value="Glyceraldehyde-3-P_DH_1"/>
</dbReference>
<dbReference type="RefSeq" id="WP_062192974.1">
    <property type="nucleotide sequence ID" value="NZ_DF967965.1"/>
</dbReference>
<dbReference type="FunFam" id="3.30.360.10:FF:000002">
    <property type="entry name" value="Glyceraldehyde-3-phosphate dehydrogenase"/>
    <property type="match status" value="1"/>
</dbReference>
<dbReference type="SUPFAM" id="SSF51735">
    <property type="entry name" value="NAD(P)-binding Rossmann-fold domains"/>
    <property type="match status" value="1"/>
</dbReference>
<dbReference type="GO" id="GO:0016620">
    <property type="term" value="F:oxidoreductase activity, acting on the aldehyde or oxo group of donors, NAD or NADP as acceptor"/>
    <property type="evidence" value="ECO:0007669"/>
    <property type="project" value="InterPro"/>
</dbReference>
<dbReference type="InterPro" id="IPR020830">
    <property type="entry name" value="GlycerAld_3-P_DH_AS"/>
</dbReference>
<dbReference type="Pfam" id="PF00044">
    <property type="entry name" value="Gp_dh_N"/>
    <property type="match status" value="1"/>
</dbReference>
<gene>
    <name evidence="10" type="primary">gap</name>
    <name evidence="10" type="ORF">DEQ80_09155</name>
</gene>
<dbReference type="GO" id="GO:0050661">
    <property type="term" value="F:NADP binding"/>
    <property type="evidence" value="ECO:0007669"/>
    <property type="project" value="InterPro"/>
</dbReference>
<feature type="binding site" evidence="5">
    <location>
        <position position="131"/>
    </location>
    <ligand>
        <name>NAD(+)</name>
        <dbReference type="ChEBI" id="CHEBI:57540"/>
    </ligand>
</feature>
<dbReference type="Pfam" id="PF02800">
    <property type="entry name" value="Gp_dh_C"/>
    <property type="match status" value="1"/>
</dbReference>
<dbReference type="NCBIfam" id="TIGR01534">
    <property type="entry name" value="GAPDH-I"/>
    <property type="match status" value="1"/>
</dbReference>
<evidence type="ECO:0000256" key="1">
    <source>
        <dbReference type="ARBA" id="ARBA00007406"/>
    </source>
</evidence>
<dbReference type="PANTHER" id="PTHR43148">
    <property type="entry name" value="GLYCERALDEHYDE-3-PHOSPHATE DEHYDROGENASE 2"/>
    <property type="match status" value="1"/>
</dbReference>
<feature type="binding site" evidence="5">
    <location>
        <position position="36"/>
    </location>
    <ligand>
        <name>NAD(+)</name>
        <dbReference type="ChEBI" id="CHEBI:57540"/>
    </ligand>
</feature>
<feature type="active site" description="Nucleophile" evidence="3">
    <location>
        <position position="163"/>
    </location>
</feature>
<feature type="binding site" evidence="4">
    <location>
        <position position="193"/>
    </location>
    <ligand>
        <name>D-glyceraldehyde 3-phosphate</name>
        <dbReference type="ChEBI" id="CHEBI:59776"/>
    </ligand>
</feature>
<dbReference type="InterPro" id="IPR020831">
    <property type="entry name" value="GlycerAld/Erythrose_P_DH"/>
</dbReference>
<feature type="site" description="Activates thiol group during catalysis" evidence="6">
    <location>
        <position position="190"/>
    </location>
</feature>
<name>A0A3D1JHQ0_9CHLR</name>
<dbReference type="Gene3D" id="3.40.50.720">
    <property type="entry name" value="NAD(P)-binding Rossmann-like Domain"/>
    <property type="match status" value="1"/>
</dbReference>
<evidence type="ECO:0000313" key="10">
    <source>
        <dbReference type="EMBL" id="HCE18013.1"/>
    </source>
</evidence>
<dbReference type="SMART" id="SM00846">
    <property type="entry name" value="Gp_dh_N"/>
    <property type="match status" value="1"/>
</dbReference>
<dbReference type="PIRSF" id="PIRSF000149">
    <property type="entry name" value="GAP_DH"/>
    <property type="match status" value="1"/>
</dbReference>
<dbReference type="STRING" id="229919.GCA_001050195_01999"/>
<dbReference type="CDD" id="cd18126">
    <property type="entry name" value="GAPDH_I_C"/>
    <property type="match status" value="1"/>
</dbReference>
<evidence type="ECO:0000259" key="9">
    <source>
        <dbReference type="SMART" id="SM00846"/>
    </source>
</evidence>
<feature type="domain" description="Glyceraldehyde 3-phosphate dehydrogenase NAD(P) binding" evidence="9">
    <location>
        <begin position="3"/>
        <end position="163"/>
    </location>
</feature>
<feature type="binding site" evidence="5">
    <location>
        <position position="331"/>
    </location>
    <ligand>
        <name>NAD(+)</name>
        <dbReference type="ChEBI" id="CHEBI:57540"/>
    </ligand>
</feature>
<dbReference type="AlphaFoldDB" id="A0A3D1JHQ0"/>
<dbReference type="EMBL" id="DPBP01000037">
    <property type="protein sequence ID" value="HCE18013.1"/>
    <property type="molecule type" value="Genomic_DNA"/>
</dbReference>
<comment type="similarity">
    <text evidence="1 7">Belongs to the glyceraldehyde-3-phosphate dehydrogenase family.</text>
</comment>
<evidence type="ECO:0000256" key="8">
    <source>
        <dbReference type="RuleBase" id="RU361160"/>
    </source>
</evidence>
<evidence type="ECO:0000256" key="4">
    <source>
        <dbReference type="PIRSR" id="PIRSR000149-2"/>
    </source>
</evidence>
<reference evidence="10 11" key="1">
    <citation type="journal article" date="2018" name="Nat. Biotechnol.">
        <title>A standardized bacterial taxonomy based on genome phylogeny substantially revises the tree of life.</title>
        <authorList>
            <person name="Parks D.H."/>
            <person name="Chuvochina M."/>
            <person name="Waite D.W."/>
            <person name="Rinke C."/>
            <person name="Skarshewski A."/>
            <person name="Chaumeil P.A."/>
            <person name="Hugenholtz P."/>
        </authorList>
    </citation>
    <scope>NUCLEOTIDE SEQUENCE [LARGE SCALE GENOMIC DNA]</scope>
    <source>
        <strain evidence="10">UBA8781</strain>
    </source>
</reference>
<dbReference type="InterPro" id="IPR020829">
    <property type="entry name" value="GlycerAld_3-P_DH_cat"/>
</dbReference>
<feature type="binding site" evidence="4">
    <location>
        <position position="245"/>
    </location>
    <ligand>
        <name>D-glyceraldehyde 3-phosphate</name>
        <dbReference type="ChEBI" id="CHEBI:59776"/>
    </ligand>
</feature>
<dbReference type="CDD" id="cd05214">
    <property type="entry name" value="GAPDH_I_N"/>
    <property type="match status" value="1"/>
</dbReference>
<keyword evidence="5" id="KW-0520">NAD</keyword>
<organism evidence="10 11">
    <name type="scientific">Anaerolinea thermolimosa</name>
    <dbReference type="NCBI Taxonomy" id="229919"/>
    <lineage>
        <taxon>Bacteria</taxon>
        <taxon>Bacillati</taxon>
        <taxon>Chloroflexota</taxon>
        <taxon>Anaerolineae</taxon>
        <taxon>Anaerolineales</taxon>
        <taxon>Anaerolineaceae</taxon>
        <taxon>Anaerolinea</taxon>
    </lineage>
</organism>
<evidence type="ECO:0000256" key="2">
    <source>
        <dbReference type="ARBA" id="ARBA00023002"/>
    </source>
</evidence>
<keyword evidence="5" id="KW-0547">Nucleotide-binding</keyword>
<dbReference type="Proteomes" id="UP000264141">
    <property type="component" value="Unassembled WGS sequence"/>
</dbReference>
<dbReference type="PRINTS" id="PR00078">
    <property type="entry name" value="G3PDHDRGNASE"/>
</dbReference>
<dbReference type="SUPFAM" id="SSF55347">
    <property type="entry name" value="Glyceraldehyde-3-phosphate dehydrogenase-like, C-terminal domain"/>
    <property type="match status" value="1"/>
</dbReference>
<dbReference type="OrthoDB" id="9803304at2"/>
<evidence type="ECO:0000256" key="3">
    <source>
        <dbReference type="PIRSR" id="PIRSR000149-1"/>
    </source>
</evidence>
<dbReference type="GO" id="GO:0006006">
    <property type="term" value="P:glucose metabolic process"/>
    <property type="evidence" value="ECO:0007669"/>
    <property type="project" value="InterPro"/>
</dbReference>
<dbReference type="PROSITE" id="PS00071">
    <property type="entry name" value="GAPDH"/>
    <property type="match status" value="1"/>
</dbReference>
<proteinExistence type="inferred from homology"/>
<feature type="binding site" evidence="5">
    <location>
        <begin position="12"/>
        <end position="13"/>
    </location>
    <ligand>
        <name>NAD(+)</name>
        <dbReference type="ChEBI" id="CHEBI:57540"/>
    </ligand>
</feature>
<comment type="caution">
    <text evidence="10">The sequence shown here is derived from an EMBL/GenBank/DDBJ whole genome shotgun (WGS) entry which is preliminary data.</text>
</comment>
<evidence type="ECO:0000256" key="6">
    <source>
        <dbReference type="PIRSR" id="PIRSR000149-4"/>
    </source>
</evidence>